<accession>A0A3L6S4C4</accession>
<comment type="caution">
    <text evidence="2">The sequence shown here is derived from an EMBL/GenBank/DDBJ whole genome shotgun (WGS) entry which is preliminary data.</text>
</comment>
<name>A0A3L6S4C4_PANMI</name>
<dbReference type="EMBL" id="PQIB02000006">
    <property type="protein sequence ID" value="RLN13479.1"/>
    <property type="molecule type" value="Genomic_DNA"/>
</dbReference>
<dbReference type="AlphaFoldDB" id="A0A3L6S4C4"/>
<dbReference type="Proteomes" id="UP000275267">
    <property type="component" value="Unassembled WGS sequence"/>
</dbReference>
<feature type="region of interest" description="Disordered" evidence="1">
    <location>
        <begin position="119"/>
        <end position="207"/>
    </location>
</feature>
<evidence type="ECO:0000313" key="2">
    <source>
        <dbReference type="EMBL" id="RLN13479.1"/>
    </source>
</evidence>
<reference evidence="3" key="1">
    <citation type="journal article" date="2019" name="Nat. Commun.">
        <title>The genome of broomcorn millet.</title>
        <authorList>
            <person name="Zou C."/>
            <person name="Miki D."/>
            <person name="Li D."/>
            <person name="Tang Q."/>
            <person name="Xiao L."/>
            <person name="Rajput S."/>
            <person name="Deng P."/>
            <person name="Jia W."/>
            <person name="Huang R."/>
            <person name="Zhang M."/>
            <person name="Sun Y."/>
            <person name="Hu J."/>
            <person name="Fu X."/>
            <person name="Schnable P.S."/>
            <person name="Li F."/>
            <person name="Zhang H."/>
            <person name="Feng B."/>
            <person name="Zhu X."/>
            <person name="Liu R."/>
            <person name="Schnable J.C."/>
            <person name="Zhu J.-K."/>
            <person name="Zhang H."/>
        </authorList>
    </citation>
    <scope>NUCLEOTIDE SEQUENCE [LARGE SCALE GENOMIC DNA]</scope>
</reference>
<gene>
    <name evidence="2" type="ORF">C2845_PM09G09500</name>
</gene>
<evidence type="ECO:0000313" key="3">
    <source>
        <dbReference type="Proteomes" id="UP000275267"/>
    </source>
</evidence>
<feature type="compositionally biased region" description="Polar residues" evidence="1">
    <location>
        <begin position="125"/>
        <end position="137"/>
    </location>
</feature>
<evidence type="ECO:0000256" key="1">
    <source>
        <dbReference type="SAM" id="MobiDB-lite"/>
    </source>
</evidence>
<sequence>MHAAAACRCSHPYRPQHQKDPRIDHAHVTMYSLPSNQDDIVNNIIEKHGASEGSAAKTADQEQFVVPAYEDSSNWIPEYEYEHNQIEAASSCSEENNGQATAMTEADGDTGAAIEMEANDKNQQDSESMAEGSSTNLHELAPLQDPDRVKQKGRPALPTRMKPQIEEIRRKMAKEKNKKETKKQKAPSPNEKPKKRIKKGQQGASGQ</sequence>
<protein>
    <submittedName>
        <fullName evidence="2">Uncharacterized protein</fullName>
    </submittedName>
</protein>
<keyword evidence="3" id="KW-1185">Reference proteome</keyword>
<proteinExistence type="predicted"/>
<feature type="compositionally biased region" description="Basic and acidic residues" evidence="1">
    <location>
        <begin position="163"/>
        <end position="178"/>
    </location>
</feature>
<organism evidence="2 3">
    <name type="scientific">Panicum miliaceum</name>
    <name type="common">Proso millet</name>
    <name type="synonym">Broomcorn millet</name>
    <dbReference type="NCBI Taxonomy" id="4540"/>
    <lineage>
        <taxon>Eukaryota</taxon>
        <taxon>Viridiplantae</taxon>
        <taxon>Streptophyta</taxon>
        <taxon>Embryophyta</taxon>
        <taxon>Tracheophyta</taxon>
        <taxon>Spermatophyta</taxon>
        <taxon>Magnoliopsida</taxon>
        <taxon>Liliopsida</taxon>
        <taxon>Poales</taxon>
        <taxon>Poaceae</taxon>
        <taxon>PACMAD clade</taxon>
        <taxon>Panicoideae</taxon>
        <taxon>Panicodae</taxon>
        <taxon>Paniceae</taxon>
        <taxon>Panicinae</taxon>
        <taxon>Panicum</taxon>
        <taxon>Panicum sect. Panicum</taxon>
    </lineage>
</organism>